<dbReference type="InterPro" id="IPR047738">
    <property type="entry name" value="SAV_2336-like_N"/>
</dbReference>
<evidence type="ECO:0000259" key="2">
    <source>
        <dbReference type="Pfam" id="PF00931"/>
    </source>
</evidence>
<evidence type="ECO:0000256" key="1">
    <source>
        <dbReference type="SAM" id="MobiDB-lite"/>
    </source>
</evidence>
<dbReference type="InterPro" id="IPR027417">
    <property type="entry name" value="P-loop_NTPase"/>
</dbReference>
<dbReference type="Pfam" id="PF25000">
    <property type="entry name" value="DUF7779"/>
    <property type="match status" value="1"/>
</dbReference>
<dbReference type="NCBIfam" id="NF041121">
    <property type="entry name" value="SAV_2336_NTERM"/>
    <property type="match status" value="1"/>
</dbReference>
<evidence type="ECO:0000259" key="3">
    <source>
        <dbReference type="Pfam" id="PF25000"/>
    </source>
</evidence>
<gene>
    <name evidence="4" type="primary">fxsT</name>
    <name evidence="4" type="ORF">LXN57_35340</name>
</gene>
<reference evidence="4 5" key="1">
    <citation type="submission" date="2022-06" db="EMBL/GenBank/DDBJ databases">
        <title>Actinoplanes abujensis sp. nov., isolated from Nigerian arid soil.</title>
        <authorList>
            <person name="Ding P."/>
        </authorList>
    </citation>
    <scope>NUCLEOTIDE SEQUENCE [LARGE SCALE GENOMIC DNA]</scope>
    <source>
        <strain evidence="5">TRM88002</strain>
    </source>
</reference>
<evidence type="ECO:0000313" key="5">
    <source>
        <dbReference type="Proteomes" id="UP001523216"/>
    </source>
</evidence>
<feature type="region of interest" description="Disordered" evidence="1">
    <location>
        <begin position="210"/>
        <end position="230"/>
    </location>
</feature>
<evidence type="ECO:0000313" key="4">
    <source>
        <dbReference type="EMBL" id="MCM4082846.1"/>
    </source>
</evidence>
<dbReference type="InterPro" id="IPR002182">
    <property type="entry name" value="NB-ARC"/>
</dbReference>
<proteinExistence type="predicted"/>
<protein>
    <submittedName>
        <fullName evidence="4">FxSxx-COOH system tetratricopeptide repeat protein</fullName>
    </submittedName>
</protein>
<dbReference type="Proteomes" id="UP001523216">
    <property type="component" value="Unassembled WGS sequence"/>
</dbReference>
<dbReference type="SUPFAM" id="SSF48452">
    <property type="entry name" value="TPR-like"/>
    <property type="match status" value="2"/>
</dbReference>
<dbReference type="Gene3D" id="3.40.50.300">
    <property type="entry name" value="P-loop containing nucleotide triphosphate hydrolases"/>
    <property type="match status" value="1"/>
</dbReference>
<dbReference type="EMBL" id="JAMQOL010000052">
    <property type="protein sequence ID" value="MCM4082846.1"/>
    <property type="molecule type" value="Genomic_DNA"/>
</dbReference>
<feature type="region of interest" description="Disordered" evidence="1">
    <location>
        <begin position="391"/>
        <end position="417"/>
    </location>
</feature>
<dbReference type="Gene3D" id="1.25.40.10">
    <property type="entry name" value="Tetratricopeptide repeat domain"/>
    <property type="match status" value="2"/>
</dbReference>
<dbReference type="Pfam" id="PF00931">
    <property type="entry name" value="NB-ARC"/>
    <property type="match status" value="1"/>
</dbReference>
<dbReference type="InterPro" id="IPR053137">
    <property type="entry name" value="NLR-like"/>
</dbReference>
<keyword evidence="5" id="KW-1185">Reference proteome</keyword>
<feature type="domain" description="NB-ARC" evidence="2">
    <location>
        <begin position="475"/>
        <end position="611"/>
    </location>
</feature>
<dbReference type="RefSeq" id="WP_251802577.1">
    <property type="nucleotide sequence ID" value="NZ_JAMQOL010000052.1"/>
</dbReference>
<dbReference type="PANTHER" id="PTHR46082">
    <property type="entry name" value="ATP/GTP-BINDING PROTEIN-RELATED"/>
    <property type="match status" value="1"/>
</dbReference>
<dbReference type="NCBIfam" id="NF040586">
    <property type="entry name" value="FxSxx_TPR"/>
    <property type="match status" value="1"/>
</dbReference>
<comment type="caution">
    <text evidence="4">The sequence shown here is derived from an EMBL/GenBank/DDBJ whole genome shotgun (WGS) entry which is preliminary data.</text>
</comment>
<dbReference type="InterPro" id="IPR011990">
    <property type="entry name" value="TPR-like_helical_dom_sf"/>
</dbReference>
<name>A0ABT0Y9X8_9ACTN</name>
<accession>A0ABT0Y9X8</accession>
<dbReference type="InterPro" id="IPR056681">
    <property type="entry name" value="DUF7779"/>
</dbReference>
<organism evidence="4 5">
    <name type="scientific">Paractinoplanes hotanensis</name>
    <dbReference type="NCBI Taxonomy" id="2906497"/>
    <lineage>
        <taxon>Bacteria</taxon>
        <taxon>Bacillati</taxon>
        <taxon>Actinomycetota</taxon>
        <taxon>Actinomycetes</taxon>
        <taxon>Micromonosporales</taxon>
        <taxon>Micromonosporaceae</taxon>
        <taxon>Paractinoplanes</taxon>
    </lineage>
</organism>
<dbReference type="Pfam" id="PF13424">
    <property type="entry name" value="TPR_12"/>
    <property type="match status" value="2"/>
</dbReference>
<feature type="domain" description="DUF7779" evidence="3">
    <location>
        <begin position="689"/>
        <end position="775"/>
    </location>
</feature>
<dbReference type="SUPFAM" id="SSF52540">
    <property type="entry name" value="P-loop containing nucleoside triphosphate hydrolases"/>
    <property type="match status" value="1"/>
</dbReference>
<dbReference type="PANTHER" id="PTHR46082:SF6">
    <property type="entry name" value="AAA+ ATPASE DOMAIN-CONTAINING PROTEIN-RELATED"/>
    <property type="match status" value="1"/>
</dbReference>
<dbReference type="Pfam" id="PF13374">
    <property type="entry name" value="TPR_10"/>
    <property type="match status" value="2"/>
</dbReference>
<sequence length="1262" mass="137927">MTGAHDFDGHPVTALPDRDDLAAGLRRFVEHAPTLALIVDDSPSMRVWAPTVTAFRELASTVFTAVDAHPLSGYRGPGEPALPEGRLTIVLTDGLDAFWAQREAGVLLRAWGQAAPVAIVNPYPQERWHRTNLAPRLLQLSAAHAMATNAELRIREPQEWTNPFDQPRHESAIAVPLLELTPRWLEWWASLVAGPSDGWLEAVAYVADPDRSPGPARRGAPEAPPPTTDPQDLVFQFRAESSPQAFRLATLAASAPLDLEALRVVQGVLLPGSQPVHLAEVVTSPLLVRSGPGRDLEFRSGIREALLAFAGRDETVHVVEIVADFYGDREPAAGRLLGVLAEPGTRHDTEVTATSLPFARIELAVLRALSGPYAPRAGRLKQAIDRHPAAGEPEVSVVASTPGLPGSGAWSSSSRQPGPTAIAASINSLLRPETDAVIWGNVPPRNGDFTGREQLLDVLDRQLRDQRFAAVLPQALHGMGGVGKSQIATEYAYRHRSDFDVVWFVPSEQPSQILRALRDLGVKLELGLGPDTQSAVQAVLNALEVGAPYSNWLLIFDNAESIDTVRPYLPQRGTGKVLITSRNEDWTTDVADPVKIGVFHRDESIALLRKRNPAMNVEDADRLAGALDDLPLAIGQAASWLATTEMPVTDYLSLLLEKRAELDELAHREDYEVAVAAAWTVALERLGQENPVALQLLQACSFMAPEPISLELFLTPPKVNIAPEMDATLQNPSRLNRALRQIERYGLARTDYREQTIQLHRLVRNVVIDQLSEAEQDDMRHAAHLLLAGGNPGNPAGAEQWPRYHALLPHVLASNIVDCEAEWARQLAVDIIAFFFWWGDQRGCREYAVQVVERWSTMLTPEDPQILKAARWLAFVERQLGNFAASAAINADCFNKLKASVGHDDEETLDAMMLVADDRRAAGDFPGAVQLATEAFAISQRVFGPDYPHTLSTAHTLGASLRAAGDFRTALDQDMDTVRRRIDVLGPDHPLTLFTQNGLTLDLREAGEYVEANKQQELLYDRTQRALGPGHQNTLLAARNLAVARRRAGNHAAARKLAKDTMDVLRTRAGELSPEAIACALNYAVDLRENDQLVESKELAERTWHEYQDTLQADHPYTLYARTNLGIVLRLLGEVDAAREHDTAAYSALLAGLGPDHVLTLTCATNLASDLAAAGDHAAALDLDGETLERSERVLGPEHPSTLACSLNYAFDLIAVGRTAEGRQRFDAVVDAYRRVLGREHPAIVAALAGQRANCDVDPMPI</sequence>